<reference evidence="2" key="2">
    <citation type="journal article" date="2014" name="ISME J.">
        <title>Microbial stratification in low pH oxic and suboxic macroscopic growths along an acid mine drainage.</title>
        <authorList>
            <person name="Mendez-Garcia C."/>
            <person name="Mesa V."/>
            <person name="Sprenger R.R."/>
            <person name="Richter M."/>
            <person name="Diez M.S."/>
            <person name="Solano J."/>
            <person name="Bargiela R."/>
            <person name="Golyshina O.V."/>
            <person name="Manteca A."/>
            <person name="Ramos J.L."/>
            <person name="Gallego J.R."/>
            <person name="Llorente I."/>
            <person name="Martins Dos Santos V.A."/>
            <person name="Jensen O.N."/>
            <person name="Pelaez A.I."/>
            <person name="Sanchez J."/>
            <person name="Ferrer M."/>
        </authorList>
    </citation>
    <scope>NUCLEOTIDE SEQUENCE</scope>
</reference>
<dbReference type="Pfam" id="PF00149">
    <property type="entry name" value="Metallophos"/>
    <property type="match status" value="1"/>
</dbReference>
<dbReference type="GO" id="GO:0016787">
    <property type="term" value="F:hydrolase activity"/>
    <property type="evidence" value="ECO:0007669"/>
    <property type="project" value="InterPro"/>
</dbReference>
<comment type="caution">
    <text evidence="2">The sequence shown here is derived from an EMBL/GenBank/DDBJ whole genome shotgun (WGS) entry which is preliminary data.</text>
</comment>
<sequence>MSHRLPASPHILLAGDPHGRFEHLLTVVRAQRPQALVLLGDIEAPVPLQELMAPIEALGTQVWFIPGNHDTDHAQSWAALQAWPERNLHGRVVDVAGVRIAGLGGIFHGEIWRPDGPGMPQFASLQAYLDHLRLRTHPNDWAVRQQSPRVIKHCSSLFPDDLDALAAQDAEVLVTHEAPSCHPQGFAVIDDLARALRVHTLFHGHLHDCLDYSASTAALGFRAHGVGLRGISTLDGTVLRPGERDAARALLRTSVTPP</sequence>
<proteinExistence type="predicted"/>
<feature type="domain" description="Calcineurin-like phosphoesterase" evidence="1">
    <location>
        <begin position="10"/>
        <end position="208"/>
    </location>
</feature>
<protein>
    <submittedName>
        <fullName evidence="2">Metallophosphoesterase</fullName>
    </submittedName>
</protein>
<dbReference type="InterPro" id="IPR004843">
    <property type="entry name" value="Calcineurin-like_PHP"/>
</dbReference>
<dbReference type="AlphaFoldDB" id="T1A8E9"/>
<organism evidence="2">
    <name type="scientific">mine drainage metagenome</name>
    <dbReference type="NCBI Taxonomy" id="410659"/>
    <lineage>
        <taxon>unclassified sequences</taxon>
        <taxon>metagenomes</taxon>
        <taxon>ecological metagenomes</taxon>
    </lineage>
</organism>
<feature type="non-terminal residue" evidence="2">
    <location>
        <position position="258"/>
    </location>
</feature>
<dbReference type="SUPFAM" id="SSF56300">
    <property type="entry name" value="Metallo-dependent phosphatases"/>
    <property type="match status" value="1"/>
</dbReference>
<evidence type="ECO:0000313" key="2">
    <source>
        <dbReference type="EMBL" id="EQD53098.1"/>
    </source>
</evidence>
<dbReference type="InterPro" id="IPR029052">
    <property type="entry name" value="Metallo-depent_PP-like"/>
</dbReference>
<reference evidence="2" key="1">
    <citation type="submission" date="2013-08" db="EMBL/GenBank/DDBJ databases">
        <authorList>
            <person name="Mendez C."/>
            <person name="Richter M."/>
            <person name="Ferrer M."/>
            <person name="Sanchez J."/>
        </authorList>
    </citation>
    <scope>NUCLEOTIDE SEQUENCE</scope>
</reference>
<dbReference type="Gene3D" id="3.60.21.10">
    <property type="match status" value="1"/>
</dbReference>
<gene>
    <name evidence="2" type="ORF">B1A_12498</name>
</gene>
<evidence type="ECO:0000259" key="1">
    <source>
        <dbReference type="Pfam" id="PF00149"/>
    </source>
</evidence>
<name>T1A8E9_9ZZZZ</name>
<accession>T1A8E9</accession>
<dbReference type="EMBL" id="AUZX01009083">
    <property type="protein sequence ID" value="EQD53098.1"/>
    <property type="molecule type" value="Genomic_DNA"/>
</dbReference>